<organism evidence="2 3">
    <name type="scientific">Corynebacterium mustelae</name>
    <dbReference type="NCBI Taxonomy" id="571915"/>
    <lineage>
        <taxon>Bacteria</taxon>
        <taxon>Bacillati</taxon>
        <taxon>Actinomycetota</taxon>
        <taxon>Actinomycetes</taxon>
        <taxon>Mycobacteriales</taxon>
        <taxon>Corynebacteriaceae</taxon>
        <taxon>Corynebacterium</taxon>
    </lineage>
</organism>
<keyword evidence="3" id="KW-1185">Reference proteome</keyword>
<dbReference type="Pfam" id="PF12277">
    <property type="entry name" value="DUF3618"/>
    <property type="match status" value="1"/>
</dbReference>
<keyword evidence="1" id="KW-0812">Transmembrane</keyword>
<feature type="transmembrane region" description="Helical" evidence="1">
    <location>
        <begin position="71"/>
        <end position="88"/>
    </location>
</feature>
<dbReference type="KEGG" id="cmv:CMUST_12335"/>
<keyword evidence="1" id="KW-0472">Membrane</keyword>
<reference evidence="3" key="2">
    <citation type="submission" date="2015-05" db="EMBL/GenBank/DDBJ databases">
        <title>Complete genome sequence of Corynebacterium mustelae DSM 45274, isolated from various tissues of a male ferret with lethal sepsis.</title>
        <authorList>
            <person name="Ruckert C."/>
            <person name="Albersmeier A."/>
            <person name="Winkler A."/>
            <person name="Tauch A."/>
        </authorList>
    </citation>
    <scope>NUCLEOTIDE SEQUENCE [LARGE SCALE GENOMIC DNA]</scope>
    <source>
        <strain evidence="3">DSM 45274</strain>
    </source>
</reference>
<accession>A0A0G3H4M7</accession>
<dbReference type="AlphaFoldDB" id="A0A0G3H4M7"/>
<sequence length="107" mass="12308">MLEENKTSFETFREYSVARNIDDIQREIERTRRQLAKTLDEIADRAKPQNIVEDAKTNFSAKLKQPEVQKIVMGVGTVVVGLIAVGVLRSRKRRKDLKELQQLLAAR</sequence>
<proteinExistence type="predicted"/>
<keyword evidence="1" id="KW-1133">Transmembrane helix</keyword>
<protein>
    <submittedName>
        <fullName evidence="2">Putative DUF3618 family protein</fullName>
    </submittedName>
</protein>
<reference evidence="2 3" key="1">
    <citation type="journal article" date="2015" name="Genome Announc.">
        <title>Complete Genome Sequence of the Type Strain Corynebacterium mustelae DSM 45274, Isolated from Various Tissues of a Male Ferret with Lethal Sepsis.</title>
        <authorList>
            <person name="Ruckert C."/>
            <person name="Eimer J."/>
            <person name="Winkler A."/>
            <person name="Tauch A."/>
        </authorList>
    </citation>
    <scope>NUCLEOTIDE SEQUENCE [LARGE SCALE GENOMIC DNA]</scope>
    <source>
        <strain evidence="2 3">DSM 45274</strain>
    </source>
</reference>
<dbReference type="InterPro" id="IPR022062">
    <property type="entry name" value="DUF3618"/>
</dbReference>
<dbReference type="Proteomes" id="UP000035199">
    <property type="component" value="Chromosome"/>
</dbReference>
<dbReference type="PATRIC" id="fig|571915.4.peg.2631"/>
<evidence type="ECO:0000313" key="3">
    <source>
        <dbReference type="Proteomes" id="UP000035199"/>
    </source>
</evidence>
<gene>
    <name evidence="2" type="ORF">CMUST_12335</name>
</gene>
<evidence type="ECO:0000256" key="1">
    <source>
        <dbReference type="SAM" id="Phobius"/>
    </source>
</evidence>
<dbReference type="EMBL" id="CP011542">
    <property type="protein sequence ID" value="AKK06773.1"/>
    <property type="molecule type" value="Genomic_DNA"/>
</dbReference>
<dbReference type="STRING" id="571915.CMUST_12335"/>
<evidence type="ECO:0000313" key="2">
    <source>
        <dbReference type="EMBL" id="AKK06773.1"/>
    </source>
</evidence>
<name>A0A0G3H4M7_9CORY</name>